<keyword evidence="3" id="KW-1185">Reference proteome</keyword>
<gene>
    <name evidence="2" type="ORF">ACFOD6_17725</name>
</gene>
<feature type="domain" description="DUF2357" evidence="1">
    <location>
        <begin position="50"/>
        <end position="153"/>
    </location>
</feature>
<comment type="caution">
    <text evidence="2">The sequence shown here is derived from an EMBL/GenBank/DDBJ whole genome shotgun (WGS) entry which is preliminary data.</text>
</comment>
<evidence type="ECO:0000313" key="2">
    <source>
        <dbReference type="EMBL" id="MFC3087891.1"/>
    </source>
</evidence>
<dbReference type="Pfam" id="PF09823">
    <property type="entry name" value="DUF2357"/>
    <property type="match status" value="1"/>
</dbReference>
<evidence type="ECO:0000259" key="1">
    <source>
        <dbReference type="Pfam" id="PF09823"/>
    </source>
</evidence>
<name>A0ABV7DXK5_9RHOB</name>
<dbReference type="EMBL" id="JBHRSM010000034">
    <property type="protein sequence ID" value="MFC3087891.1"/>
    <property type="molecule type" value="Genomic_DNA"/>
</dbReference>
<accession>A0ABV7DXK5</accession>
<dbReference type="Proteomes" id="UP001595445">
    <property type="component" value="Unassembled WGS sequence"/>
</dbReference>
<sequence>MNVSLDLGRTEAEDYLADFRDELITLALNRQSTATGGVIRSESTDLVEALSHFAQAARHVLGNPARLLTEIEELQPTERLRPNNRTFREVLRRPSWRSYPGRGAEETIDIPDNRFVHHMVQYCARLSSRIASASEAQSRQLSARSERAYEHAKTLLEAESEPVDPEIFGNQLAEMEATIAAVNGWTSLGASHRDEIGDYEIKLENPYRYLERAQFYKRLDADPRQDEKLGIRSNIVQLPEEPFRLVAEASKYLNKSSRLFEFSGIGLVRRHGQTGSMRLLKLEEVCRMRVRAPGLEKKAALKAWYEQNGWTRKLTRTELEERRLEARSSDRRASQLEQRAELSRSAAASLCCTGEDLRSQEMRWSALGVASSSALPMGMRFVQSAAYSSVLAAFNRVQELAGKVGVGGPEIDRIDRIGILHASAIYERWCLVRLISLLVDTFDFTPEPDWLDRVIEGTCGVLAPFELSFERSDVAMTACLEVQPVLPNGRRPDFRLTFQHRDANTGEDTHARTILGDAVEPSKGLGCGLISAGP</sequence>
<protein>
    <submittedName>
        <fullName evidence="2">DUF2357 domain-containing protein</fullName>
    </submittedName>
</protein>
<proteinExistence type="predicted"/>
<reference evidence="3" key="1">
    <citation type="journal article" date="2019" name="Int. J. Syst. Evol. Microbiol.">
        <title>The Global Catalogue of Microorganisms (GCM) 10K type strain sequencing project: providing services to taxonomists for standard genome sequencing and annotation.</title>
        <authorList>
            <consortium name="The Broad Institute Genomics Platform"/>
            <consortium name="The Broad Institute Genome Sequencing Center for Infectious Disease"/>
            <person name="Wu L."/>
            <person name="Ma J."/>
        </authorList>
    </citation>
    <scope>NUCLEOTIDE SEQUENCE [LARGE SCALE GENOMIC DNA]</scope>
    <source>
        <strain evidence="3">KCTC 62102</strain>
    </source>
</reference>
<dbReference type="RefSeq" id="WP_197647812.1">
    <property type="nucleotide sequence ID" value="NZ_JAEACP010000051.1"/>
</dbReference>
<evidence type="ECO:0000313" key="3">
    <source>
        <dbReference type="Proteomes" id="UP001595445"/>
    </source>
</evidence>
<dbReference type="InterPro" id="IPR018633">
    <property type="entry name" value="DUF2357"/>
</dbReference>
<organism evidence="2 3">
    <name type="scientific">Tabrizicola soli</name>
    <dbReference type="NCBI Taxonomy" id="2185115"/>
    <lineage>
        <taxon>Bacteria</taxon>
        <taxon>Pseudomonadati</taxon>
        <taxon>Pseudomonadota</taxon>
        <taxon>Alphaproteobacteria</taxon>
        <taxon>Rhodobacterales</taxon>
        <taxon>Paracoccaceae</taxon>
        <taxon>Tabrizicola</taxon>
    </lineage>
</organism>